<keyword evidence="3" id="KW-1185">Reference proteome</keyword>
<dbReference type="STRING" id="244447.ENSCSEP00000011842"/>
<proteinExistence type="predicted"/>
<reference evidence="2" key="1">
    <citation type="submission" date="2025-08" db="UniProtKB">
        <authorList>
            <consortium name="Ensembl"/>
        </authorList>
    </citation>
    <scope>IDENTIFICATION</scope>
</reference>
<evidence type="ECO:0000313" key="2">
    <source>
        <dbReference type="Ensembl" id="ENSCSEP00000011842.1"/>
    </source>
</evidence>
<organism evidence="2 3">
    <name type="scientific">Cynoglossus semilaevis</name>
    <name type="common">Tongue sole</name>
    <dbReference type="NCBI Taxonomy" id="244447"/>
    <lineage>
        <taxon>Eukaryota</taxon>
        <taxon>Metazoa</taxon>
        <taxon>Chordata</taxon>
        <taxon>Craniata</taxon>
        <taxon>Vertebrata</taxon>
        <taxon>Euteleostomi</taxon>
        <taxon>Actinopterygii</taxon>
        <taxon>Neopterygii</taxon>
        <taxon>Teleostei</taxon>
        <taxon>Neoteleostei</taxon>
        <taxon>Acanthomorphata</taxon>
        <taxon>Carangaria</taxon>
        <taxon>Pleuronectiformes</taxon>
        <taxon>Pleuronectoidei</taxon>
        <taxon>Cynoglossidae</taxon>
        <taxon>Cynoglossinae</taxon>
        <taxon>Cynoglossus</taxon>
    </lineage>
</organism>
<evidence type="ECO:0000313" key="3">
    <source>
        <dbReference type="Proteomes" id="UP000265120"/>
    </source>
</evidence>
<dbReference type="Ensembl" id="ENSCSET00000011983.1">
    <property type="protein sequence ID" value="ENSCSEP00000011842.1"/>
    <property type="gene ID" value="ENSCSEG00000007636.1"/>
</dbReference>
<dbReference type="AlphaFoldDB" id="A0A3P8VBS5"/>
<evidence type="ECO:0000256" key="1">
    <source>
        <dbReference type="SAM" id="MobiDB-lite"/>
    </source>
</evidence>
<dbReference type="Proteomes" id="UP000265120">
    <property type="component" value="Unassembled WGS sequence"/>
</dbReference>
<feature type="region of interest" description="Disordered" evidence="1">
    <location>
        <begin position="16"/>
        <end position="66"/>
    </location>
</feature>
<protein>
    <submittedName>
        <fullName evidence="2">Uncharacterized protein</fullName>
    </submittedName>
</protein>
<dbReference type="InParanoid" id="A0A3P8VBS5"/>
<accession>A0A3P8VBS5</accession>
<sequence length="81" mass="9881">MKLILNCLSIRISRTERSGRYGSDQPRDELDWRDRRDRDQERDHNMRRWGDERRGDRYDGERRGSRDSPEVFLIFNKLGVL</sequence>
<reference evidence="2" key="2">
    <citation type="submission" date="2025-09" db="UniProtKB">
        <authorList>
            <consortium name="Ensembl"/>
        </authorList>
    </citation>
    <scope>IDENTIFICATION</scope>
</reference>
<name>A0A3P8VBS5_CYNSE</name>